<comment type="similarity">
    <text evidence="3 8">Belongs to the acetolactate synthase small subunit family.</text>
</comment>
<evidence type="ECO:0000256" key="4">
    <source>
        <dbReference type="ARBA" id="ARBA00011744"/>
    </source>
</evidence>
<comment type="pathway">
    <text evidence="1 8">Amino-acid biosynthesis; L-isoleucine biosynthesis; L-isoleucine from 2-oxobutanoate: step 1/4.</text>
</comment>
<dbReference type="RefSeq" id="WP_026429557.1">
    <property type="nucleotide sequence ID" value="NZ_CAUPFC010000006.1"/>
</dbReference>
<keyword evidence="8 10" id="KW-0808">Transferase</keyword>
<dbReference type="InterPro" id="IPR002912">
    <property type="entry name" value="ACT_dom"/>
</dbReference>
<evidence type="ECO:0000256" key="1">
    <source>
        <dbReference type="ARBA" id="ARBA00004974"/>
    </source>
</evidence>
<evidence type="ECO:0000313" key="12">
    <source>
        <dbReference type="Proteomes" id="UP001284901"/>
    </source>
</evidence>
<evidence type="ECO:0000313" key="10">
    <source>
        <dbReference type="EMBL" id="MDY5140812.1"/>
    </source>
</evidence>
<dbReference type="EMBL" id="JAWNFV010000010">
    <property type="protein sequence ID" value="MDY5140812.1"/>
    <property type="molecule type" value="Genomic_DNA"/>
</dbReference>
<accession>A0AAW9HMV5</accession>
<name>A0AAW9HMV5_9ACTO</name>
<sequence>MPQRHTLSVLVENKPGVLTRVAGLFARRAFNIHSLAVGETENPALSRITVVVDAAVQPLEQVAKQLNKLVNVIKIVELDSEEAVLRRLVLIKVGADDTTRSHVVQVVDLFRAHVVDMVPDAVTIEATGSDRKIGALLTALEPYGIREIVQSGTVALGRGAHSLSERVTADMAGDPGNFPEELARGRI</sequence>
<dbReference type="NCBIfam" id="NF008864">
    <property type="entry name" value="PRK11895.1"/>
    <property type="match status" value="1"/>
</dbReference>
<comment type="caution">
    <text evidence="10">The sequence shown here is derived from an EMBL/GenBank/DDBJ whole genome shotgun (WGS) entry which is preliminary data.</text>
</comment>
<dbReference type="SUPFAM" id="SSF55021">
    <property type="entry name" value="ACT-like"/>
    <property type="match status" value="2"/>
</dbReference>
<feature type="domain" description="ACT" evidence="9">
    <location>
        <begin position="6"/>
        <end position="80"/>
    </location>
</feature>
<dbReference type="GO" id="GO:0003984">
    <property type="term" value="F:acetolactate synthase activity"/>
    <property type="evidence" value="ECO:0007669"/>
    <property type="project" value="UniProtKB-UniRule"/>
</dbReference>
<evidence type="ECO:0000259" key="9">
    <source>
        <dbReference type="PROSITE" id="PS51671"/>
    </source>
</evidence>
<dbReference type="GeneID" id="92813768"/>
<dbReference type="GO" id="GO:0005829">
    <property type="term" value="C:cytosol"/>
    <property type="evidence" value="ECO:0007669"/>
    <property type="project" value="TreeGrafter"/>
</dbReference>
<dbReference type="FunFam" id="3.30.70.260:FF:000001">
    <property type="entry name" value="Acetolactate synthase, small subunit"/>
    <property type="match status" value="1"/>
</dbReference>
<dbReference type="PANTHER" id="PTHR30239">
    <property type="entry name" value="ACETOLACTATE SYNTHASE SMALL SUBUNIT"/>
    <property type="match status" value="1"/>
</dbReference>
<dbReference type="PANTHER" id="PTHR30239:SF0">
    <property type="entry name" value="ACETOLACTATE SYNTHASE SMALL SUBUNIT 1, CHLOROPLASTIC"/>
    <property type="match status" value="1"/>
</dbReference>
<dbReference type="InterPro" id="IPR027271">
    <property type="entry name" value="Acetolactate_synth/TF_NikR_C"/>
</dbReference>
<comment type="function">
    <text evidence="8">Catalyzes the conversion of 2 pyruvate molecules into acetolactate in the first common step of the biosynthetic pathway of the branched-amino acids such as leucine, isoleucine, and valine.</text>
</comment>
<dbReference type="Pfam" id="PF22629">
    <property type="entry name" value="ACT_AHAS_ss"/>
    <property type="match status" value="1"/>
</dbReference>
<keyword evidence="12" id="KW-1185">Reference proteome</keyword>
<evidence type="ECO:0000256" key="2">
    <source>
        <dbReference type="ARBA" id="ARBA00005025"/>
    </source>
</evidence>
<dbReference type="Pfam" id="PF10369">
    <property type="entry name" value="ALS_ss_C"/>
    <property type="match status" value="1"/>
</dbReference>
<dbReference type="Proteomes" id="UP001284901">
    <property type="component" value="Unassembled WGS sequence"/>
</dbReference>
<evidence type="ECO:0000313" key="11">
    <source>
        <dbReference type="EMBL" id="MDY5146618.1"/>
    </source>
</evidence>
<evidence type="ECO:0000313" key="13">
    <source>
        <dbReference type="Proteomes" id="UP001288320"/>
    </source>
</evidence>
<comment type="catalytic activity">
    <reaction evidence="7 8">
        <text>2 pyruvate + H(+) = (2S)-2-acetolactate + CO2</text>
        <dbReference type="Rhea" id="RHEA:25249"/>
        <dbReference type="ChEBI" id="CHEBI:15361"/>
        <dbReference type="ChEBI" id="CHEBI:15378"/>
        <dbReference type="ChEBI" id="CHEBI:16526"/>
        <dbReference type="ChEBI" id="CHEBI:58476"/>
        <dbReference type="EC" id="2.2.1.6"/>
    </reaction>
</comment>
<dbReference type="Proteomes" id="UP001288320">
    <property type="component" value="Unassembled WGS sequence"/>
</dbReference>
<dbReference type="InterPro" id="IPR019455">
    <property type="entry name" value="Acetolactate_synth_ssu_C"/>
</dbReference>
<organism evidence="10 13">
    <name type="scientific">Actinotignum timonense</name>
    <dbReference type="NCBI Taxonomy" id="1870995"/>
    <lineage>
        <taxon>Bacteria</taxon>
        <taxon>Bacillati</taxon>
        <taxon>Actinomycetota</taxon>
        <taxon>Actinomycetes</taxon>
        <taxon>Actinomycetales</taxon>
        <taxon>Actinomycetaceae</taxon>
        <taxon>Actinotignum</taxon>
    </lineage>
</organism>
<reference evidence="10 12" key="1">
    <citation type="submission" date="2023-10" db="EMBL/GenBank/DDBJ databases">
        <title>Whole Genome based description of the genera Actinobaculum and Actinotignum reveals a complex phylogenetic relationship within the species included in the genus Actinotignum.</title>
        <authorList>
            <person name="Jensen C.S."/>
            <person name="Dargis R."/>
            <person name="Kemp M."/>
            <person name="Christensen J.J."/>
        </authorList>
    </citation>
    <scope>NUCLEOTIDE SEQUENCE</scope>
    <source>
        <strain evidence="11 12">SLA_B089</strain>
        <strain evidence="10">SLA_B245</strain>
    </source>
</reference>
<dbReference type="NCBIfam" id="TIGR00119">
    <property type="entry name" value="acolac_sm"/>
    <property type="match status" value="1"/>
</dbReference>
<comment type="subunit">
    <text evidence="4 8">Dimer of large and small chains.</text>
</comment>
<keyword evidence="6 8" id="KW-0100">Branched-chain amino acid biosynthesis</keyword>
<dbReference type="GO" id="GO:0009097">
    <property type="term" value="P:isoleucine biosynthetic process"/>
    <property type="evidence" value="ECO:0007669"/>
    <property type="project" value="UniProtKB-UniRule"/>
</dbReference>
<dbReference type="EC" id="2.2.1.6" evidence="8"/>
<comment type="pathway">
    <text evidence="2 8">Amino-acid biosynthesis; L-valine biosynthesis; L-valine from pyruvate: step 1/4.</text>
</comment>
<gene>
    <name evidence="10" type="primary">ilvN</name>
    <name evidence="10" type="ORF">R6G74_05740</name>
    <name evidence="11" type="ORF">R6P33_06255</name>
</gene>
<keyword evidence="5 8" id="KW-0028">Amino-acid biosynthesis</keyword>
<dbReference type="GO" id="GO:1990610">
    <property type="term" value="F:acetolactate synthase regulator activity"/>
    <property type="evidence" value="ECO:0007669"/>
    <property type="project" value="UniProtKB-UniRule"/>
</dbReference>
<evidence type="ECO:0000256" key="8">
    <source>
        <dbReference type="RuleBase" id="RU368092"/>
    </source>
</evidence>
<dbReference type="InterPro" id="IPR045865">
    <property type="entry name" value="ACT-like_dom_sf"/>
</dbReference>
<dbReference type="GO" id="GO:0009099">
    <property type="term" value="P:L-valine biosynthetic process"/>
    <property type="evidence" value="ECO:0007669"/>
    <property type="project" value="UniProtKB-UniRule"/>
</dbReference>
<proteinExistence type="inferred from homology"/>
<dbReference type="InterPro" id="IPR039557">
    <property type="entry name" value="AHAS_ACT"/>
</dbReference>
<dbReference type="CDD" id="cd04878">
    <property type="entry name" value="ACT_AHAS"/>
    <property type="match status" value="1"/>
</dbReference>
<evidence type="ECO:0000256" key="6">
    <source>
        <dbReference type="ARBA" id="ARBA00023304"/>
    </source>
</evidence>
<dbReference type="Gene3D" id="3.30.70.260">
    <property type="match status" value="1"/>
</dbReference>
<evidence type="ECO:0000256" key="5">
    <source>
        <dbReference type="ARBA" id="ARBA00022605"/>
    </source>
</evidence>
<protein>
    <recommendedName>
        <fullName evidence="8">Acetolactate synthase small subunit</fullName>
        <shortName evidence="8">AHAS</shortName>
        <shortName evidence="8">ALS</shortName>
        <ecNumber evidence="8">2.2.1.6</ecNumber>
    </recommendedName>
    <alternativeName>
        <fullName evidence="8">Acetohydroxy-acid synthase small subunit</fullName>
    </alternativeName>
</protein>
<dbReference type="InterPro" id="IPR004789">
    <property type="entry name" value="Acetalactate_synth_ssu"/>
</dbReference>
<dbReference type="AlphaFoldDB" id="A0AAW9HMV5"/>
<evidence type="ECO:0000256" key="7">
    <source>
        <dbReference type="ARBA" id="ARBA00048670"/>
    </source>
</evidence>
<dbReference type="Gene3D" id="3.30.70.1150">
    <property type="entry name" value="ACT-like. Chain A, domain 2"/>
    <property type="match status" value="1"/>
</dbReference>
<dbReference type="PROSITE" id="PS51671">
    <property type="entry name" value="ACT"/>
    <property type="match status" value="1"/>
</dbReference>
<dbReference type="InterPro" id="IPR054480">
    <property type="entry name" value="AHAS_small-like_ACT"/>
</dbReference>
<dbReference type="EMBL" id="JAWNFY010000015">
    <property type="protein sequence ID" value="MDY5146618.1"/>
    <property type="molecule type" value="Genomic_DNA"/>
</dbReference>
<evidence type="ECO:0000256" key="3">
    <source>
        <dbReference type="ARBA" id="ARBA00006341"/>
    </source>
</evidence>